<dbReference type="GO" id="GO:0030170">
    <property type="term" value="F:pyridoxal phosphate binding"/>
    <property type="evidence" value="ECO:0007669"/>
    <property type="project" value="InterPro"/>
</dbReference>
<comment type="cofactor">
    <cofactor evidence="1">
        <name>pyridoxal 5'-phosphate</name>
        <dbReference type="ChEBI" id="CHEBI:597326"/>
    </cofactor>
</comment>
<evidence type="ECO:0000313" key="7">
    <source>
        <dbReference type="EMBL" id="AIE83692.1"/>
    </source>
</evidence>
<dbReference type="KEGG" id="fgi:OP10G_0324"/>
<dbReference type="InterPro" id="IPR004839">
    <property type="entry name" value="Aminotransferase_I/II_large"/>
</dbReference>
<dbReference type="InterPro" id="IPR001763">
    <property type="entry name" value="Rhodanese-like_dom"/>
</dbReference>
<organism evidence="7 8">
    <name type="scientific">Fimbriimonas ginsengisoli Gsoil 348</name>
    <dbReference type="NCBI Taxonomy" id="661478"/>
    <lineage>
        <taxon>Bacteria</taxon>
        <taxon>Bacillati</taxon>
        <taxon>Armatimonadota</taxon>
        <taxon>Fimbriimonadia</taxon>
        <taxon>Fimbriimonadales</taxon>
        <taxon>Fimbriimonadaceae</taxon>
        <taxon>Fimbriimonas</taxon>
    </lineage>
</organism>
<gene>
    <name evidence="7" type="ORF">OP10G_0324</name>
</gene>
<accession>A0A068NJR3</accession>
<reference evidence="7 8" key="1">
    <citation type="journal article" date="2014" name="PLoS ONE">
        <title>The first complete genome sequence of the class fimbriimonadia in the phylum armatimonadetes.</title>
        <authorList>
            <person name="Hu Z.Y."/>
            <person name="Wang Y.Z."/>
            <person name="Im W.T."/>
            <person name="Wang S.Y."/>
            <person name="Zhao G.P."/>
            <person name="Zheng H.J."/>
            <person name="Quan Z.X."/>
        </authorList>
    </citation>
    <scope>NUCLEOTIDE SEQUENCE [LARGE SCALE GENOMIC DNA]</scope>
    <source>
        <strain evidence="7">Gsoil 348</strain>
    </source>
</reference>
<sequence>MTSGQRDSALCHFPPMGVYETLFKFLDATGKYMGTEGTHPWAQGFPLTTPLPGGPDIPTRIDFTHQDLKYPQATGGQELLVALRDYYRHFYGANLTTDNIAIFAGGRPAIYATLAFLKPEMRVLVEETEYTPYWDALRLLSKSPTLIPSNPENAFRPGIEDYEMAGPGLVLKSNPSNPTGVTWTGERLRSLVALCSQPGWAGLIDEAYEFFHEPEPDSALRYVEDIDRTNLFVVSAATKGLQAPGLRVGWIAASKANIELFRNFSSIAMGGVARPSQICVAGMLELERVAQARRAVGTYYGGQRKRYEAALADLGFELFTGDGGFYHWARLPGGLTADAFNERLFAHQAAILPGPLCDMLRRGPSSPLSPFIRFSFGPLKADSFETDVAILAACVR</sequence>
<evidence type="ECO:0000256" key="3">
    <source>
        <dbReference type="ARBA" id="ARBA00022576"/>
    </source>
</evidence>
<comment type="similarity">
    <text evidence="2">Belongs to the class-I pyridoxal-phosphate-dependent aminotransferase family.</text>
</comment>
<dbReference type="Gene3D" id="3.40.640.10">
    <property type="entry name" value="Type I PLP-dependent aspartate aminotransferase-like (Major domain)"/>
    <property type="match status" value="1"/>
</dbReference>
<dbReference type="InterPro" id="IPR015424">
    <property type="entry name" value="PyrdxlP-dep_Trfase"/>
</dbReference>
<dbReference type="AlphaFoldDB" id="A0A068NJR3"/>
<dbReference type="Pfam" id="PF00155">
    <property type="entry name" value="Aminotran_1_2"/>
    <property type="match status" value="1"/>
</dbReference>
<evidence type="ECO:0000256" key="4">
    <source>
        <dbReference type="ARBA" id="ARBA00022679"/>
    </source>
</evidence>
<dbReference type="EMBL" id="CP007139">
    <property type="protein sequence ID" value="AIE83692.1"/>
    <property type="molecule type" value="Genomic_DNA"/>
</dbReference>
<dbReference type="eggNOG" id="COG0436">
    <property type="taxonomic scope" value="Bacteria"/>
</dbReference>
<evidence type="ECO:0000313" key="8">
    <source>
        <dbReference type="Proteomes" id="UP000027982"/>
    </source>
</evidence>
<keyword evidence="8" id="KW-1185">Reference proteome</keyword>
<dbReference type="RefSeq" id="WP_038472328.1">
    <property type="nucleotide sequence ID" value="NZ_CP007139.1"/>
</dbReference>
<protein>
    <submittedName>
        <fullName evidence="7">Aspartate aminotransferase</fullName>
    </submittedName>
</protein>
<dbReference type="SUPFAM" id="SSF53383">
    <property type="entry name" value="PLP-dependent transferases"/>
    <property type="match status" value="1"/>
</dbReference>
<dbReference type="InterPro" id="IPR015421">
    <property type="entry name" value="PyrdxlP-dep_Trfase_major"/>
</dbReference>
<keyword evidence="5" id="KW-0663">Pyridoxal phosphate</keyword>
<dbReference type="InterPro" id="IPR050596">
    <property type="entry name" value="AspAT/PAT-like"/>
</dbReference>
<dbReference type="PANTHER" id="PTHR46383">
    <property type="entry name" value="ASPARTATE AMINOTRANSFERASE"/>
    <property type="match status" value="1"/>
</dbReference>
<keyword evidence="3 7" id="KW-0032">Aminotransferase</keyword>
<dbReference type="OrthoDB" id="9766084at2"/>
<proteinExistence type="inferred from homology"/>
<dbReference type="PANTHER" id="PTHR46383:SF1">
    <property type="entry name" value="ASPARTATE AMINOTRANSFERASE"/>
    <property type="match status" value="1"/>
</dbReference>
<evidence type="ECO:0000259" key="6">
    <source>
        <dbReference type="PROSITE" id="PS50206"/>
    </source>
</evidence>
<evidence type="ECO:0000256" key="2">
    <source>
        <dbReference type="ARBA" id="ARBA00007441"/>
    </source>
</evidence>
<feature type="domain" description="Rhodanese" evidence="6">
    <location>
        <begin position="309"/>
        <end position="337"/>
    </location>
</feature>
<dbReference type="CDD" id="cd00609">
    <property type="entry name" value="AAT_like"/>
    <property type="match status" value="1"/>
</dbReference>
<dbReference type="GO" id="GO:0008483">
    <property type="term" value="F:transaminase activity"/>
    <property type="evidence" value="ECO:0007669"/>
    <property type="project" value="UniProtKB-KW"/>
</dbReference>
<dbReference type="PROSITE" id="PS50206">
    <property type="entry name" value="RHODANESE_3"/>
    <property type="match status" value="1"/>
</dbReference>
<name>A0A068NJR3_FIMGI</name>
<dbReference type="GO" id="GO:0006520">
    <property type="term" value="P:amino acid metabolic process"/>
    <property type="evidence" value="ECO:0007669"/>
    <property type="project" value="InterPro"/>
</dbReference>
<evidence type="ECO:0000256" key="5">
    <source>
        <dbReference type="ARBA" id="ARBA00022898"/>
    </source>
</evidence>
<evidence type="ECO:0000256" key="1">
    <source>
        <dbReference type="ARBA" id="ARBA00001933"/>
    </source>
</evidence>
<keyword evidence="4 7" id="KW-0808">Transferase</keyword>
<dbReference type="STRING" id="661478.OP10G_0324"/>
<dbReference type="HOGENOM" id="CLU_695893_0_0_0"/>
<dbReference type="Proteomes" id="UP000027982">
    <property type="component" value="Chromosome"/>
</dbReference>